<evidence type="ECO:0000256" key="5">
    <source>
        <dbReference type="ARBA" id="ARBA00023110"/>
    </source>
</evidence>
<feature type="domain" description="PPIase FKBP-type" evidence="11">
    <location>
        <begin position="8"/>
        <end position="96"/>
    </location>
</feature>
<keyword evidence="13" id="KW-1185">Reference proteome</keyword>
<dbReference type="PANTHER" id="PTHR47861">
    <property type="entry name" value="FKBP-TYPE PEPTIDYL-PROLYL CIS-TRANS ISOMERASE SLYD"/>
    <property type="match status" value="1"/>
</dbReference>
<comment type="function">
    <text evidence="8">Also involved in hydrogenase metallocenter assembly, probably by participating in the nickel insertion step. This function in hydrogenase biosynthesis requires chaperone activity and the presence of the metal-binding domain, but not PPIase activity.</text>
</comment>
<evidence type="ECO:0000256" key="4">
    <source>
        <dbReference type="ARBA" id="ARBA00022490"/>
    </source>
</evidence>
<dbReference type="AlphaFoldDB" id="A0A4V1LQ44"/>
<dbReference type="PROSITE" id="PS50059">
    <property type="entry name" value="FKBP_PPIASE"/>
    <property type="match status" value="1"/>
</dbReference>
<dbReference type="EC" id="5.2.1.8" evidence="10"/>
<keyword evidence="5 9" id="KW-0697">Rotamase</keyword>
<evidence type="ECO:0000256" key="3">
    <source>
        <dbReference type="ARBA" id="ARBA00006577"/>
    </source>
</evidence>
<dbReference type="Pfam" id="PF00254">
    <property type="entry name" value="FKBP_C"/>
    <property type="match status" value="1"/>
</dbReference>
<comment type="catalytic activity">
    <reaction evidence="1 9 10">
        <text>[protein]-peptidylproline (omega=180) = [protein]-peptidylproline (omega=0)</text>
        <dbReference type="Rhea" id="RHEA:16237"/>
        <dbReference type="Rhea" id="RHEA-COMP:10747"/>
        <dbReference type="Rhea" id="RHEA-COMP:10748"/>
        <dbReference type="ChEBI" id="CHEBI:83833"/>
        <dbReference type="ChEBI" id="CHEBI:83834"/>
        <dbReference type="EC" id="5.2.1.8"/>
    </reaction>
</comment>
<comment type="subcellular location">
    <subcellularLocation>
        <location evidence="2">Cytoplasm</location>
    </subcellularLocation>
</comment>
<gene>
    <name evidence="12" type="ORF">CRV06_06955</name>
</gene>
<reference evidence="12 13" key="1">
    <citation type="submission" date="2017-10" db="EMBL/GenBank/DDBJ databases">
        <title>Genomics of the genus Arcobacter.</title>
        <authorList>
            <person name="Perez-Cataluna A."/>
            <person name="Figueras M.J."/>
        </authorList>
    </citation>
    <scope>NUCLEOTIDE SEQUENCE [LARGE SCALE GENOMIC DNA]</scope>
    <source>
        <strain evidence="12 13">DSM 24636</strain>
    </source>
</reference>
<evidence type="ECO:0000256" key="2">
    <source>
        <dbReference type="ARBA" id="ARBA00004496"/>
    </source>
</evidence>
<dbReference type="InterPro" id="IPR001179">
    <property type="entry name" value="PPIase_FKBP_dom"/>
</dbReference>
<evidence type="ECO:0000259" key="11">
    <source>
        <dbReference type="PROSITE" id="PS50059"/>
    </source>
</evidence>
<dbReference type="Proteomes" id="UP000290191">
    <property type="component" value="Unassembled WGS sequence"/>
</dbReference>
<dbReference type="InterPro" id="IPR046357">
    <property type="entry name" value="PPIase_dom_sf"/>
</dbReference>
<accession>A0A4V1LQ44</accession>
<evidence type="ECO:0000256" key="6">
    <source>
        <dbReference type="ARBA" id="ARBA00023186"/>
    </source>
</evidence>
<keyword evidence="6" id="KW-0143">Chaperone</keyword>
<keyword evidence="4" id="KW-0963">Cytoplasm</keyword>
<dbReference type="Gene3D" id="3.10.50.40">
    <property type="match status" value="1"/>
</dbReference>
<evidence type="ECO:0000256" key="8">
    <source>
        <dbReference type="ARBA" id="ARBA00037071"/>
    </source>
</evidence>
<evidence type="ECO:0000256" key="7">
    <source>
        <dbReference type="ARBA" id="ARBA00023235"/>
    </source>
</evidence>
<evidence type="ECO:0000256" key="1">
    <source>
        <dbReference type="ARBA" id="ARBA00000971"/>
    </source>
</evidence>
<keyword evidence="7 9" id="KW-0413">Isomerase</keyword>
<dbReference type="GO" id="GO:0003755">
    <property type="term" value="F:peptidyl-prolyl cis-trans isomerase activity"/>
    <property type="evidence" value="ECO:0007669"/>
    <property type="project" value="UniProtKB-UniRule"/>
</dbReference>
<dbReference type="OrthoDB" id="9808891at2"/>
<organism evidence="12 13">
    <name type="scientific">Halarcobacter anaerophilus</name>
    <dbReference type="NCBI Taxonomy" id="877500"/>
    <lineage>
        <taxon>Bacteria</taxon>
        <taxon>Pseudomonadati</taxon>
        <taxon>Campylobacterota</taxon>
        <taxon>Epsilonproteobacteria</taxon>
        <taxon>Campylobacterales</taxon>
        <taxon>Arcobacteraceae</taxon>
        <taxon>Halarcobacter</taxon>
    </lineage>
</organism>
<sequence length="141" mass="15841">MIMAIKNNQLVQMHYELKVDDNMLETNFEASPIEFEYGKGEILPALEMAIKEMEEGQTKDINIKAKDAYGEHNPKLAETLPISDFEGIDLEIGLVLEADEENGEIIKATVTEVTKDSVTVDYNHPLAGCDLDFKVLIKRIV</sequence>
<comment type="caution">
    <text evidence="12">The sequence shown here is derived from an EMBL/GenBank/DDBJ whole genome shotgun (WGS) entry which is preliminary data.</text>
</comment>
<name>A0A4V1LQ44_9BACT</name>
<evidence type="ECO:0000313" key="12">
    <source>
        <dbReference type="EMBL" id="RXJ63408.1"/>
    </source>
</evidence>
<dbReference type="EMBL" id="PDKO01000004">
    <property type="protein sequence ID" value="RXJ63408.1"/>
    <property type="molecule type" value="Genomic_DNA"/>
</dbReference>
<evidence type="ECO:0000256" key="9">
    <source>
        <dbReference type="PROSITE-ProRule" id="PRU00277"/>
    </source>
</evidence>
<proteinExistence type="inferred from homology"/>
<dbReference type="PANTHER" id="PTHR47861:SF3">
    <property type="entry name" value="FKBP-TYPE PEPTIDYL-PROLYL CIS-TRANS ISOMERASE SLYD"/>
    <property type="match status" value="1"/>
</dbReference>
<evidence type="ECO:0000313" key="13">
    <source>
        <dbReference type="Proteomes" id="UP000290191"/>
    </source>
</evidence>
<comment type="similarity">
    <text evidence="3 10">Belongs to the FKBP-type PPIase family.</text>
</comment>
<protein>
    <recommendedName>
        <fullName evidence="10">Peptidyl-prolyl cis-trans isomerase</fullName>
        <ecNumber evidence="10">5.2.1.8</ecNumber>
    </recommendedName>
</protein>
<dbReference type="SUPFAM" id="SSF54534">
    <property type="entry name" value="FKBP-like"/>
    <property type="match status" value="1"/>
</dbReference>
<dbReference type="STRING" id="877500.GCA_000935065_00402"/>
<dbReference type="GO" id="GO:0005737">
    <property type="term" value="C:cytoplasm"/>
    <property type="evidence" value="ECO:0007669"/>
    <property type="project" value="UniProtKB-SubCell"/>
</dbReference>
<evidence type="ECO:0000256" key="10">
    <source>
        <dbReference type="RuleBase" id="RU003915"/>
    </source>
</evidence>
<dbReference type="GO" id="GO:0042026">
    <property type="term" value="P:protein refolding"/>
    <property type="evidence" value="ECO:0007669"/>
    <property type="project" value="UniProtKB-ARBA"/>
</dbReference>